<organism evidence="2">
    <name type="scientific">Tanacetum cinerariifolium</name>
    <name type="common">Dalmatian daisy</name>
    <name type="synonym">Chrysanthemum cinerariifolium</name>
    <dbReference type="NCBI Taxonomy" id="118510"/>
    <lineage>
        <taxon>Eukaryota</taxon>
        <taxon>Viridiplantae</taxon>
        <taxon>Streptophyta</taxon>
        <taxon>Embryophyta</taxon>
        <taxon>Tracheophyta</taxon>
        <taxon>Spermatophyta</taxon>
        <taxon>Magnoliopsida</taxon>
        <taxon>eudicotyledons</taxon>
        <taxon>Gunneridae</taxon>
        <taxon>Pentapetalae</taxon>
        <taxon>asterids</taxon>
        <taxon>campanulids</taxon>
        <taxon>Asterales</taxon>
        <taxon>Asteraceae</taxon>
        <taxon>Asteroideae</taxon>
        <taxon>Anthemideae</taxon>
        <taxon>Anthemidinae</taxon>
        <taxon>Tanacetum</taxon>
    </lineage>
</organism>
<sequence>MEYVKNSIDKRALHKREYDNRVNERQMQTTEKKVDTRKALDASLVNTKSSGIQSGKHDTSKSLGNDVDVDDVEIKPVYDEEPMAEENKTLKRHYKELSNSIKTTRAKTIEHTTSMIAQNEKFKAQLQEKGFAIVALKNELRKLTENSVNTKFSKSSILRKSVLQSLRNQTVVRQPTAFKSERPRISKSRFASQIDVNNDLPKPVTTYYLPRERESAFAKPHHMIAPSLSSSQLRIHDHINESSSSNLVSKVVPPADKTATSQQELELLFSPIFIPAESDSLPHVHAQTTKTYYKQQDSRIKKAQELKTKTSANSDIKDNSSETKLRGRLLESFQEDTKYEHVGQDTRSQGGKDD</sequence>
<feature type="region of interest" description="Disordered" evidence="1">
    <location>
        <begin position="304"/>
        <end position="354"/>
    </location>
</feature>
<feature type="region of interest" description="Disordered" evidence="1">
    <location>
        <begin position="45"/>
        <end position="66"/>
    </location>
</feature>
<evidence type="ECO:0000256" key="1">
    <source>
        <dbReference type="SAM" id="MobiDB-lite"/>
    </source>
</evidence>
<dbReference type="EMBL" id="BKCJ010002396">
    <property type="protein sequence ID" value="GEU48270.1"/>
    <property type="molecule type" value="Genomic_DNA"/>
</dbReference>
<reference evidence="2" key="1">
    <citation type="journal article" date="2019" name="Sci. Rep.">
        <title>Draft genome of Tanacetum cinerariifolium, the natural source of mosquito coil.</title>
        <authorList>
            <person name="Yamashiro T."/>
            <person name="Shiraishi A."/>
            <person name="Satake H."/>
            <person name="Nakayama K."/>
        </authorList>
    </citation>
    <scope>NUCLEOTIDE SEQUENCE</scope>
</reference>
<feature type="compositionally biased region" description="Basic and acidic residues" evidence="1">
    <location>
        <begin position="315"/>
        <end position="354"/>
    </location>
</feature>
<name>A0A6L2KHL3_TANCI</name>
<gene>
    <name evidence="2" type="ORF">Tci_020248</name>
</gene>
<accession>A0A6L2KHL3</accession>
<proteinExistence type="predicted"/>
<evidence type="ECO:0000313" key="2">
    <source>
        <dbReference type="EMBL" id="GEU48270.1"/>
    </source>
</evidence>
<comment type="caution">
    <text evidence="2">The sequence shown here is derived from an EMBL/GenBank/DDBJ whole genome shotgun (WGS) entry which is preliminary data.</text>
</comment>
<protein>
    <submittedName>
        <fullName evidence="2">Uncharacterized protein</fullName>
    </submittedName>
</protein>
<dbReference type="AlphaFoldDB" id="A0A6L2KHL3"/>